<sequence>MLKVKFTESDRLVFQHERYHHPHAHVQKKMEVLHLKSLDIRLSNDLICKISGVSPNTMRSYLKEYNEGGIEKLKEIRFNRPKSEMQGYSDTIKSYMKENPPFSISQARAMIEQITGIKRGLTQTRSFLKSLGFRFLKVGTIPSKVADELKKTNKETSLNKNWSHV</sequence>
<name>A0A5J4SSS5_9ZZZZ</name>
<dbReference type="InterPro" id="IPR009057">
    <property type="entry name" value="Homeodomain-like_sf"/>
</dbReference>
<comment type="caution">
    <text evidence="1">The sequence shown here is derived from an EMBL/GenBank/DDBJ whole genome shotgun (WGS) entry which is preliminary data.</text>
</comment>
<protein>
    <recommendedName>
        <fullName evidence="2">Winged helix-turn helix domain-containing protein</fullName>
    </recommendedName>
</protein>
<proteinExistence type="predicted"/>
<dbReference type="AlphaFoldDB" id="A0A5J4SSS5"/>
<evidence type="ECO:0008006" key="2">
    <source>
        <dbReference type="Google" id="ProtNLM"/>
    </source>
</evidence>
<dbReference type="SUPFAM" id="SSF46689">
    <property type="entry name" value="Homeodomain-like"/>
    <property type="match status" value="1"/>
</dbReference>
<evidence type="ECO:0000313" key="1">
    <source>
        <dbReference type="EMBL" id="KAA6349216.1"/>
    </source>
</evidence>
<accession>A0A5J4SSS5</accession>
<organism evidence="1">
    <name type="scientific">termite gut metagenome</name>
    <dbReference type="NCBI Taxonomy" id="433724"/>
    <lineage>
        <taxon>unclassified sequences</taxon>
        <taxon>metagenomes</taxon>
        <taxon>organismal metagenomes</taxon>
    </lineage>
</organism>
<dbReference type="EMBL" id="SNRY01000051">
    <property type="protein sequence ID" value="KAA6349216.1"/>
    <property type="molecule type" value="Genomic_DNA"/>
</dbReference>
<reference evidence="1" key="1">
    <citation type="submission" date="2019-03" db="EMBL/GenBank/DDBJ databases">
        <title>Single cell metagenomics reveals metabolic interactions within the superorganism composed of flagellate Streblomastix strix and complex community of Bacteroidetes bacteria on its surface.</title>
        <authorList>
            <person name="Treitli S.C."/>
            <person name="Kolisko M."/>
            <person name="Husnik F."/>
            <person name="Keeling P."/>
            <person name="Hampl V."/>
        </authorList>
    </citation>
    <scope>NUCLEOTIDE SEQUENCE</scope>
    <source>
        <strain evidence="1">STM</strain>
    </source>
</reference>
<gene>
    <name evidence="1" type="ORF">EZS27_003327</name>
</gene>